<dbReference type="EMBL" id="CP018335">
    <property type="protein sequence ID" value="APM38230.1"/>
    <property type="molecule type" value="Genomic_DNA"/>
</dbReference>
<dbReference type="AlphaFoldDB" id="A0A1L5F5X2"/>
<dbReference type="NCBIfam" id="TIGR02529">
    <property type="entry name" value="EutJ"/>
    <property type="match status" value="1"/>
</dbReference>
<comment type="similarity">
    <text evidence="1">Belongs to the heat shock protein 70 family.</text>
</comment>
<reference evidence="9 10" key="1">
    <citation type="submission" date="2016-12" db="EMBL/GenBank/DDBJ databases">
        <title>Complete genome sequence of Clostridium kluyveri JZZ isolated from the pit mud of a Chinese flavor liquor-making factory.</title>
        <authorList>
            <person name="Wang Y."/>
        </authorList>
    </citation>
    <scope>NUCLEOTIDE SEQUENCE [LARGE SCALE GENOMIC DNA]</scope>
    <source>
        <strain evidence="9 10">JZZ</strain>
    </source>
</reference>
<name>A0A1L5F5X2_CLOKL</name>
<dbReference type="InterPro" id="IPR005883">
    <property type="entry name" value="PilM"/>
</dbReference>
<protein>
    <recommendedName>
        <fullName evidence="2">Chaperone protein DnaK</fullName>
    </recommendedName>
    <alternativeName>
        <fullName evidence="3">Chaperone protein dnaK</fullName>
    </alternativeName>
    <alternativeName>
        <fullName evidence="7">HSP70</fullName>
    </alternativeName>
    <alternativeName>
        <fullName evidence="6">Heat shock 70 kDa protein</fullName>
    </alternativeName>
    <alternativeName>
        <fullName evidence="5">Heat shock protein 70</fullName>
    </alternativeName>
</protein>
<dbReference type="Gene3D" id="3.30.420.40">
    <property type="match status" value="2"/>
</dbReference>
<proteinExistence type="inferred from homology"/>
<organism evidence="9 10">
    <name type="scientific">Clostridium kluyveri</name>
    <dbReference type="NCBI Taxonomy" id="1534"/>
    <lineage>
        <taxon>Bacteria</taxon>
        <taxon>Bacillati</taxon>
        <taxon>Bacillota</taxon>
        <taxon>Clostridia</taxon>
        <taxon>Eubacteriales</taxon>
        <taxon>Clostridiaceae</taxon>
        <taxon>Clostridium</taxon>
    </lineage>
</organism>
<dbReference type="PANTHER" id="PTHR32432">
    <property type="entry name" value="CELL DIVISION PROTEIN FTSA-RELATED"/>
    <property type="match status" value="1"/>
</dbReference>
<dbReference type="NCBIfam" id="NF011660">
    <property type="entry name" value="PRK15080.1"/>
    <property type="match status" value="1"/>
</dbReference>
<evidence type="ECO:0000256" key="2">
    <source>
        <dbReference type="ARBA" id="ARBA00014415"/>
    </source>
</evidence>
<feature type="compositionally biased region" description="Basic and acidic residues" evidence="8">
    <location>
        <begin position="40"/>
        <end position="58"/>
    </location>
</feature>
<keyword evidence="4" id="KW-0346">Stress response</keyword>
<evidence type="ECO:0000256" key="4">
    <source>
        <dbReference type="ARBA" id="ARBA00023016"/>
    </source>
</evidence>
<feature type="region of interest" description="Disordered" evidence="8">
    <location>
        <begin position="1"/>
        <end position="63"/>
    </location>
</feature>
<dbReference type="InterPro" id="IPR050696">
    <property type="entry name" value="FtsA/MreB"/>
</dbReference>
<dbReference type="Pfam" id="PF11104">
    <property type="entry name" value="PilM_2"/>
    <property type="match status" value="1"/>
</dbReference>
<feature type="compositionally biased region" description="Basic and acidic residues" evidence="8">
    <location>
        <begin position="15"/>
        <end position="33"/>
    </location>
</feature>
<evidence type="ECO:0000256" key="6">
    <source>
        <dbReference type="ARBA" id="ARBA00030945"/>
    </source>
</evidence>
<dbReference type="PROSITE" id="PS00329">
    <property type="entry name" value="HSP70_2"/>
    <property type="match status" value="1"/>
</dbReference>
<dbReference type="PANTHER" id="PTHR32432:SF3">
    <property type="entry name" value="ETHANOLAMINE UTILIZATION PROTEIN EUTJ"/>
    <property type="match status" value="1"/>
</dbReference>
<evidence type="ECO:0000256" key="8">
    <source>
        <dbReference type="SAM" id="MobiDB-lite"/>
    </source>
</evidence>
<evidence type="ECO:0000313" key="9">
    <source>
        <dbReference type="EMBL" id="APM38230.1"/>
    </source>
</evidence>
<dbReference type="RefSeq" id="WP_073537913.1">
    <property type="nucleotide sequence ID" value="NZ_CP018335.1"/>
</dbReference>
<accession>A0A1L5F5X2</accession>
<dbReference type="InterPro" id="IPR018181">
    <property type="entry name" value="Heat_shock_70_CS"/>
</dbReference>
<gene>
    <name evidence="9" type="ORF">BS101_05490</name>
</gene>
<dbReference type="OrthoDB" id="306538at2"/>
<dbReference type="SUPFAM" id="SSF53067">
    <property type="entry name" value="Actin-like ATPase domain"/>
    <property type="match status" value="2"/>
</dbReference>
<evidence type="ECO:0000256" key="3">
    <source>
        <dbReference type="ARBA" id="ARBA00017249"/>
    </source>
</evidence>
<dbReference type="CDD" id="cd24047">
    <property type="entry name" value="ASKHA_NBD_EutJ"/>
    <property type="match status" value="1"/>
</dbReference>
<evidence type="ECO:0000313" key="10">
    <source>
        <dbReference type="Proteomes" id="UP000184604"/>
    </source>
</evidence>
<evidence type="ECO:0000256" key="7">
    <source>
        <dbReference type="ARBA" id="ARBA00033103"/>
    </source>
</evidence>
<dbReference type="InterPro" id="IPR043129">
    <property type="entry name" value="ATPase_NBD"/>
</dbReference>
<sequence length="339" mass="36859">MARKLSRILLGVNDPPKKSLKRDVPKETPKEVSEEVPEQNSKEVSKETSKETSKESVPKKPAKKSILDDANAFIMDMEKVMKKPRAVGKDDKLKVGVDLGTSNIVIAVLDENNKPVAGELFSANVVRDGIVVEYLNAVTILRKLKGKLEGTLNRELLYAATAIPPGISTGNTKVIQNVVEAAEFQVSNVVDEPTAASEVLKIKNGAVVDVGGGTTGISILQDGEVVYSADEPTGGHHLSLVVAGALQMDYEAAEKYKVDMKNYNRVFTLVRPVVEKMADIVVQHIKGFNVNEIYLVGGTCCLKDIEKVFEKYTGIKTIKPHDPLLVTPMGIAMNDTKFS</sequence>
<dbReference type="InterPro" id="IPR013366">
    <property type="entry name" value="EutJ"/>
</dbReference>
<dbReference type="Proteomes" id="UP000184604">
    <property type="component" value="Chromosome"/>
</dbReference>
<evidence type="ECO:0000256" key="1">
    <source>
        <dbReference type="ARBA" id="ARBA00007381"/>
    </source>
</evidence>
<evidence type="ECO:0000256" key="5">
    <source>
        <dbReference type="ARBA" id="ARBA00030019"/>
    </source>
</evidence>